<proteinExistence type="predicted"/>
<dbReference type="Proteomes" id="UP001178507">
    <property type="component" value="Unassembled WGS sequence"/>
</dbReference>
<gene>
    <name evidence="2" type="ORF">EVOR1521_LOCUS19708</name>
</gene>
<keyword evidence="3" id="KW-1185">Reference proteome</keyword>
<evidence type="ECO:0000256" key="1">
    <source>
        <dbReference type="SAM" id="SignalP"/>
    </source>
</evidence>
<evidence type="ECO:0008006" key="4">
    <source>
        <dbReference type="Google" id="ProtNLM"/>
    </source>
</evidence>
<accession>A0AA36N9E3</accession>
<comment type="caution">
    <text evidence="2">The sequence shown here is derived from an EMBL/GenBank/DDBJ whole genome shotgun (WGS) entry which is preliminary data.</text>
</comment>
<organism evidence="2 3">
    <name type="scientific">Effrenium voratum</name>
    <dbReference type="NCBI Taxonomy" id="2562239"/>
    <lineage>
        <taxon>Eukaryota</taxon>
        <taxon>Sar</taxon>
        <taxon>Alveolata</taxon>
        <taxon>Dinophyceae</taxon>
        <taxon>Suessiales</taxon>
        <taxon>Symbiodiniaceae</taxon>
        <taxon>Effrenium</taxon>
    </lineage>
</organism>
<dbReference type="PROSITE" id="PS51257">
    <property type="entry name" value="PROKAR_LIPOPROTEIN"/>
    <property type="match status" value="1"/>
</dbReference>
<sequence>MLRVVSFCGALCIATFLQGCEEVSHPACSSYSKGTAGAVTDTTSCDTACDKGEGIQTTNYGPHEFKGTSGSGMCECVVSDSERRTACQDPGYSA</sequence>
<dbReference type="EMBL" id="CAUJNA010003101">
    <property type="protein sequence ID" value="CAJ1395241.1"/>
    <property type="molecule type" value="Genomic_DNA"/>
</dbReference>
<feature type="chain" id="PRO_5041241247" description="Lipoprotein" evidence="1">
    <location>
        <begin position="23"/>
        <end position="94"/>
    </location>
</feature>
<name>A0AA36N9E3_9DINO</name>
<keyword evidence="1" id="KW-0732">Signal</keyword>
<evidence type="ECO:0000313" key="2">
    <source>
        <dbReference type="EMBL" id="CAJ1395241.1"/>
    </source>
</evidence>
<evidence type="ECO:0000313" key="3">
    <source>
        <dbReference type="Proteomes" id="UP001178507"/>
    </source>
</evidence>
<reference evidence="2" key="1">
    <citation type="submission" date="2023-08" db="EMBL/GenBank/DDBJ databases">
        <authorList>
            <person name="Chen Y."/>
            <person name="Shah S."/>
            <person name="Dougan E. K."/>
            <person name="Thang M."/>
            <person name="Chan C."/>
        </authorList>
    </citation>
    <scope>NUCLEOTIDE SEQUENCE</scope>
</reference>
<dbReference type="AlphaFoldDB" id="A0AA36N9E3"/>
<feature type="signal peptide" evidence="1">
    <location>
        <begin position="1"/>
        <end position="22"/>
    </location>
</feature>
<protein>
    <recommendedName>
        <fullName evidence="4">Lipoprotein</fullName>
    </recommendedName>
</protein>